<dbReference type="PRINTS" id="PR00081">
    <property type="entry name" value="GDHRDH"/>
</dbReference>
<dbReference type="GO" id="GO:0016491">
    <property type="term" value="F:oxidoreductase activity"/>
    <property type="evidence" value="ECO:0007669"/>
    <property type="project" value="UniProtKB-KW"/>
</dbReference>
<reference evidence="2" key="1">
    <citation type="submission" date="2020-11" db="EMBL/GenBank/DDBJ databases">
        <authorList>
            <person name="Tran Van P."/>
        </authorList>
    </citation>
    <scope>NUCLEOTIDE SEQUENCE</scope>
</reference>
<dbReference type="EMBL" id="OC855269">
    <property type="protein sequence ID" value="CAD7621636.1"/>
    <property type="molecule type" value="Genomic_DNA"/>
</dbReference>
<dbReference type="PANTHER" id="PTHR43313">
    <property type="entry name" value="SHORT-CHAIN DEHYDROGENASE/REDUCTASE FAMILY 9C"/>
    <property type="match status" value="1"/>
</dbReference>
<organism evidence="2">
    <name type="scientific">Medioppia subpectinata</name>
    <dbReference type="NCBI Taxonomy" id="1979941"/>
    <lineage>
        <taxon>Eukaryota</taxon>
        <taxon>Metazoa</taxon>
        <taxon>Ecdysozoa</taxon>
        <taxon>Arthropoda</taxon>
        <taxon>Chelicerata</taxon>
        <taxon>Arachnida</taxon>
        <taxon>Acari</taxon>
        <taxon>Acariformes</taxon>
        <taxon>Sarcoptiformes</taxon>
        <taxon>Oribatida</taxon>
        <taxon>Brachypylina</taxon>
        <taxon>Oppioidea</taxon>
        <taxon>Oppiidae</taxon>
        <taxon>Medioppia</taxon>
    </lineage>
</organism>
<dbReference type="PROSITE" id="PS00061">
    <property type="entry name" value="ADH_SHORT"/>
    <property type="match status" value="1"/>
</dbReference>
<dbReference type="EMBL" id="CAJPIZ010000694">
    <property type="protein sequence ID" value="CAG2102066.1"/>
    <property type="molecule type" value="Genomic_DNA"/>
</dbReference>
<dbReference type="OrthoDB" id="294295at2759"/>
<keyword evidence="1" id="KW-0560">Oxidoreductase</keyword>
<dbReference type="Gene3D" id="3.40.50.720">
    <property type="entry name" value="NAD(P)-binding Rossmann-like Domain"/>
    <property type="match status" value="1"/>
</dbReference>
<evidence type="ECO:0000256" key="1">
    <source>
        <dbReference type="ARBA" id="ARBA00023002"/>
    </source>
</evidence>
<sequence>MGFRVYACVLDTESTGAQELRTNSKFPHNMVTIEVNVTNATQIDRCFAHIQRDLMDTDHQLWSVVNNAGVCSSAYVEWGSMDEWHRVFDINVFGVGRVTRTFLPLLRPTKGRVVFTSSISGRSATASSAVYAMSKFAVSALADALRQEMSPFGINVSTIEPSAFKTPIIGLAVRSMATSWAQTDQSVRDVYGLEFYETLNKGLSSLLSSSFLSSNTDVVVDDMVDAITNISPKRRYSPTDGWTQRVFDLLKYLPDEWKERLFSMNSSIKP</sequence>
<dbReference type="InterPro" id="IPR020904">
    <property type="entry name" value="Sc_DH/Rdtase_CS"/>
</dbReference>
<dbReference type="PANTHER" id="PTHR43313:SF36">
    <property type="entry name" value="D-BETA-HYDROXYBUTYRATE DEHYDROGENASE, MITOCHONDRIAL"/>
    <property type="match status" value="1"/>
</dbReference>
<dbReference type="AlphaFoldDB" id="A0A7R9PVA6"/>
<dbReference type="SUPFAM" id="SSF51735">
    <property type="entry name" value="NAD(P)-binding Rossmann-fold domains"/>
    <property type="match status" value="1"/>
</dbReference>
<evidence type="ECO:0000313" key="3">
    <source>
        <dbReference type="Proteomes" id="UP000759131"/>
    </source>
</evidence>
<name>A0A7R9PVA6_9ACAR</name>
<gene>
    <name evidence="2" type="ORF">OSB1V03_LOCUS2107</name>
</gene>
<dbReference type="Pfam" id="PF00106">
    <property type="entry name" value="adh_short"/>
    <property type="match status" value="1"/>
</dbReference>
<keyword evidence="3" id="KW-1185">Reference proteome</keyword>
<proteinExistence type="predicted"/>
<accession>A0A7R9PVA6</accession>
<feature type="non-terminal residue" evidence="2">
    <location>
        <position position="1"/>
    </location>
</feature>
<dbReference type="GO" id="GO:0008202">
    <property type="term" value="P:steroid metabolic process"/>
    <property type="evidence" value="ECO:0007669"/>
    <property type="project" value="TreeGrafter"/>
</dbReference>
<evidence type="ECO:0000313" key="2">
    <source>
        <dbReference type="EMBL" id="CAD7621636.1"/>
    </source>
</evidence>
<dbReference type="Proteomes" id="UP000759131">
    <property type="component" value="Unassembled WGS sequence"/>
</dbReference>
<dbReference type="InterPro" id="IPR002347">
    <property type="entry name" value="SDR_fam"/>
</dbReference>
<dbReference type="InterPro" id="IPR036291">
    <property type="entry name" value="NAD(P)-bd_dom_sf"/>
</dbReference>
<protein>
    <submittedName>
        <fullName evidence="2">Uncharacterized protein</fullName>
    </submittedName>
</protein>